<proteinExistence type="predicted"/>
<protein>
    <submittedName>
        <fullName evidence="3">Helix-turn-helix protein</fullName>
    </submittedName>
</protein>
<evidence type="ECO:0000313" key="4">
    <source>
        <dbReference type="Proteomes" id="UP000469440"/>
    </source>
</evidence>
<dbReference type="AlphaFoldDB" id="A0A6N8I0H0"/>
<keyword evidence="1" id="KW-0238">DNA-binding</keyword>
<dbReference type="SUPFAM" id="SSF47413">
    <property type="entry name" value="lambda repressor-like DNA-binding domains"/>
    <property type="match status" value="1"/>
</dbReference>
<evidence type="ECO:0000313" key="3">
    <source>
        <dbReference type="EMBL" id="MVB11053.1"/>
    </source>
</evidence>
<dbReference type="Proteomes" id="UP000469440">
    <property type="component" value="Unassembled WGS sequence"/>
</dbReference>
<dbReference type="GO" id="GO:0003677">
    <property type="term" value="F:DNA binding"/>
    <property type="evidence" value="ECO:0007669"/>
    <property type="project" value="UniProtKB-KW"/>
</dbReference>
<name>A0A6N8I0H0_9FIRM</name>
<dbReference type="OrthoDB" id="1684348at2"/>
<gene>
    <name evidence="3" type="ORF">CAFE_17550</name>
</gene>
<evidence type="ECO:0000259" key="2">
    <source>
        <dbReference type="PROSITE" id="PS50943"/>
    </source>
</evidence>
<feature type="domain" description="HTH cro/C1-type" evidence="2">
    <location>
        <begin position="5"/>
        <end position="61"/>
    </location>
</feature>
<dbReference type="PANTHER" id="PTHR46558:SF11">
    <property type="entry name" value="HTH-TYPE TRANSCRIPTIONAL REGULATOR XRE"/>
    <property type="match status" value="1"/>
</dbReference>
<dbReference type="SMART" id="SM00530">
    <property type="entry name" value="HTH_XRE"/>
    <property type="match status" value="1"/>
</dbReference>
<dbReference type="EMBL" id="VWXL01000052">
    <property type="protein sequence ID" value="MVB11053.1"/>
    <property type="molecule type" value="Genomic_DNA"/>
</dbReference>
<dbReference type="InterPro" id="IPR001387">
    <property type="entry name" value="Cro/C1-type_HTH"/>
</dbReference>
<dbReference type="PANTHER" id="PTHR46558">
    <property type="entry name" value="TRACRIPTIONAL REGULATORY PROTEIN-RELATED-RELATED"/>
    <property type="match status" value="1"/>
</dbReference>
<keyword evidence="4" id="KW-1185">Reference proteome</keyword>
<dbReference type="InterPro" id="IPR010982">
    <property type="entry name" value="Lambda_DNA-bd_dom_sf"/>
</dbReference>
<comment type="caution">
    <text evidence="3">The sequence shown here is derived from an EMBL/GenBank/DDBJ whole genome shotgun (WGS) entry which is preliminary data.</text>
</comment>
<dbReference type="PROSITE" id="PS50943">
    <property type="entry name" value="HTH_CROC1"/>
    <property type="match status" value="1"/>
</dbReference>
<sequence>MRTYLKKLRCDRKFTQQDIADELGVSLSYYNSIENGNRQKNMELLMAKRLSDVLHVPVEFIITEEEKLAQKSA</sequence>
<reference evidence="3 4" key="1">
    <citation type="submission" date="2019-09" db="EMBL/GenBank/DDBJ databases">
        <title>Genome sequence of Clostridium sp. EA1.</title>
        <authorList>
            <person name="Poehlein A."/>
            <person name="Bengelsdorf F.R."/>
            <person name="Daniel R."/>
        </authorList>
    </citation>
    <scope>NUCLEOTIDE SEQUENCE [LARGE SCALE GENOMIC DNA]</scope>
    <source>
        <strain evidence="3 4">EA1</strain>
    </source>
</reference>
<dbReference type="Pfam" id="PF01381">
    <property type="entry name" value="HTH_3"/>
    <property type="match status" value="1"/>
</dbReference>
<dbReference type="RefSeq" id="WP_156990386.1">
    <property type="nucleotide sequence ID" value="NZ_VWXL01000052.1"/>
</dbReference>
<evidence type="ECO:0000256" key="1">
    <source>
        <dbReference type="ARBA" id="ARBA00023125"/>
    </source>
</evidence>
<accession>A0A6N8I0H0</accession>
<dbReference type="Gene3D" id="1.10.260.40">
    <property type="entry name" value="lambda repressor-like DNA-binding domains"/>
    <property type="match status" value="1"/>
</dbReference>
<organism evidence="3 4">
    <name type="scientific">Caproicibacter fermentans</name>
    <dbReference type="NCBI Taxonomy" id="2576756"/>
    <lineage>
        <taxon>Bacteria</taxon>
        <taxon>Bacillati</taxon>
        <taxon>Bacillota</taxon>
        <taxon>Clostridia</taxon>
        <taxon>Eubacteriales</taxon>
        <taxon>Acutalibacteraceae</taxon>
        <taxon>Caproicibacter</taxon>
    </lineage>
</organism>
<dbReference type="CDD" id="cd00093">
    <property type="entry name" value="HTH_XRE"/>
    <property type="match status" value="1"/>
</dbReference>